<sequence length="361" mass="40938">MSWIKKKFVSFSIIIFSCLIGVTVIEIGLRLVKSTDQWVVTEEANILRNFQFSYDISNLYPTDVSVTDYVRNEYGLRDDCENPDDIEILTIGGSTTDQRYVPFEFTYQTVLQQRLRAAESNFGCVSNAGVDGHSSWGHLFAFDKWFPLISDLNPKFILLYVGVNDANFLRTDSPNAGFDTNTSGDFKRYLKGFHVVRALLPIYRLPRQRSENASAAYAGHAPRPYEYSDYTVTVMNEETRRLTTENAAAFKSRMSAILNEIRMLNAIPICVTQPHRYVITKEDGQTYGIPSVLGDGFSGLDYDFSIQQLNSVLFELCGVNTVDLYSHNFLNSHFYDGVHTTSLGSQEIGETLADFIISRFY</sequence>
<accession>A0A450XWI8</accession>
<dbReference type="GO" id="GO:0016788">
    <property type="term" value="F:hydrolase activity, acting on ester bonds"/>
    <property type="evidence" value="ECO:0007669"/>
    <property type="project" value="InterPro"/>
</dbReference>
<dbReference type="AlphaFoldDB" id="A0A450XWI8"/>
<organism evidence="2">
    <name type="scientific">Candidatus Kentrum sp. LPFa</name>
    <dbReference type="NCBI Taxonomy" id="2126335"/>
    <lineage>
        <taxon>Bacteria</taxon>
        <taxon>Pseudomonadati</taxon>
        <taxon>Pseudomonadota</taxon>
        <taxon>Gammaproteobacteria</taxon>
        <taxon>Candidatus Kentrum</taxon>
    </lineage>
</organism>
<dbReference type="EMBL" id="CAADFP010000217">
    <property type="protein sequence ID" value="VFK33648.1"/>
    <property type="molecule type" value="Genomic_DNA"/>
</dbReference>
<dbReference type="CDD" id="cd00229">
    <property type="entry name" value="SGNH_hydrolase"/>
    <property type="match status" value="1"/>
</dbReference>
<keyword evidence="2" id="KW-0378">Hydrolase</keyword>
<dbReference type="PROSITE" id="PS51257">
    <property type="entry name" value="PROKAR_LIPOPROTEIN"/>
    <property type="match status" value="1"/>
</dbReference>
<dbReference type="InterPro" id="IPR001087">
    <property type="entry name" value="GDSL"/>
</dbReference>
<dbReference type="EMBL" id="CAADFM010000216">
    <property type="protein sequence ID" value="VFK19163.1"/>
    <property type="molecule type" value="Genomic_DNA"/>
</dbReference>
<dbReference type="SUPFAM" id="SSF52266">
    <property type="entry name" value="SGNH hydrolase"/>
    <property type="match status" value="1"/>
</dbReference>
<dbReference type="Pfam" id="PF00657">
    <property type="entry name" value="Lipase_GDSL"/>
    <property type="match status" value="1"/>
</dbReference>
<evidence type="ECO:0000313" key="2">
    <source>
        <dbReference type="EMBL" id="VFK33648.1"/>
    </source>
</evidence>
<reference evidence="2" key="1">
    <citation type="submission" date="2019-02" db="EMBL/GenBank/DDBJ databases">
        <authorList>
            <person name="Gruber-Vodicka R. H."/>
            <person name="Seah K. B. B."/>
        </authorList>
    </citation>
    <scope>NUCLEOTIDE SEQUENCE</scope>
    <source>
        <strain evidence="1">BECK_S312</strain>
        <strain evidence="2">BECK_S426</strain>
    </source>
</reference>
<gene>
    <name evidence="1" type="ORF">BECKLPF1236A_GA0070988_102168</name>
    <name evidence="2" type="ORF">BECKLPF1236C_GA0070990_102178</name>
</gene>
<dbReference type="Gene3D" id="3.40.50.1110">
    <property type="entry name" value="SGNH hydrolase"/>
    <property type="match status" value="1"/>
</dbReference>
<name>A0A450XWI8_9GAMM</name>
<protein>
    <submittedName>
        <fullName evidence="2">GDSL-like Lipase/Acylhydrolase family</fullName>
    </submittedName>
</protein>
<proteinExistence type="predicted"/>
<evidence type="ECO:0000313" key="1">
    <source>
        <dbReference type="EMBL" id="VFK19163.1"/>
    </source>
</evidence>
<dbReference type="InterPro" id="IPR036514">
    <property type="entry name" value="SGNH_hydro_sf"/>
</dbReference>